<dbReference type="PROSITE" id="PS01009">
    <property type="entry name" value="CRISP_1"/>
    <property type="match status" value="1"/>
</dbReference>
<dbReference type="Gene3D" id="3.40.33.10">
    <property type="entry name" value="CAP"/>
    <property type="match status" value="2"/>
</dbReference>
<dbReference type="InParanoid" id="A0A6P8Z4D4"/>
<protein>
    <submittedName>
        <fullName evidence="5">Peptidase inhibitor 16-like</fullName>
    </submittedName>
</protein>
<dbReference type="Pfam" id="PF00188">
    <property type="entry name" value="CAP"/>
    <property type="match status" value="2"/>
</dbReference>
<feature type="region of interest" description="Disordered" evidence="1">
    <location>
        <begin position="342"/>
        <end position="365"/>
    </location>
</feature>
<dbReference type="SUPFAM" id="SSF55797">
    <property type="entry name" value="PR-1-like"/>
    <property type="match status" value="2"/>
</dbReference>
<keyword evidence="4" id="KW-1185">Reference proteome</keyword>
<dbReference type="InterPro" id="IPR018244">
    <property type="entry name" value="Allrgn_V5/Tpx1_CS"/>
</dbReference>
<evidence type="ECO:0000256" key="2">
    <source>
        <dbReference type="SAM" id="SignalP"/>
    </source>
</evidence>
<dbReference type="OrthoDB" id="414826at2759"/>
<gene>
    <name evidence="5" type="primary">LOC117647349</name>
</gene>
<feature type="chain" id="PRO_5028115078" evidence="2">
    <location>
        <begin position="24"/>
        <end position="588"/>
    </location>
</feature>
<reference evidence="5" key="1">
    <citation type="submission" date="2025-08" db="UniProtKB">
        <authorList>
            <consortium name="RefSeq"/>
        </authorList>
    </citation>
    <scope>IDENTIFICATION</scope>
    <source>
        <tissue evidence="5">Total insect</tissue>
    </source>
</reference>
<evidence type="ECO:0000313" key="5">
    <source>
        <dbReference type="RefSeq" id="XP_034244960.1"/>
    </source>
</evidence>
<sequence>MGARGVSVVATILLVVALSPVRPEPEPAQSPFKAGATKNTKNPYCSIACRSGAAHTLCQYSAGPPSTCKDGRAWPLNGAERGAVLHAHNLLRNKMASGGVPPFPSGANMRQMEWDAELEQIAQRWADQCSFAHDQCRDSGRFTVGQNVAIYFSSAAKFPPIESRVHSWYDEIRDYAYAEGPFSFSFATGHFTQVVWGDTWLVGCGRARYEENGLPTQLLVCNYGPAGNVETEPLYRQGAPCSACQPGTACSPTYPALCAGQGASQLVQFSLEPAAAPLSLTPSTVAPTAPPAIGLRGFFGDVTQNSILPSSVSPALFGGSTLKPFTPIKPFAAALPSTTATPVLSTESPDEFGQPGCPIPKSVGPTCKQHRAAPLSAAERATMLDFHNVKRSAIAAGDLPGFKPAADMKQMYWDEELEALAQTWADKCEWGHDPCRSTARWAVKGQNLGLTFSLDWTFPASTERVEDWYQELKLYNYTTGPFTFAPATSHFTQLAWADTYLVGCGRTRYMSEHGLPSEYLVCNYGPGGNIFGNPLYREGPPCAKCPFSCSDRYPGLCTRIEDSNEVGTGTPLSLQALKLDEPSSPPFL</sequence>
<name>A0A6P8Z4D4_THRPL</name>
<dbReference type="InterPro" id="IPR014044">
    <property type="entry name" value="CAP_dom"/>
</dbReference>
<organism evidence="5">
    <name type="scientific">Thrips palmi</name>
    <name type="common">Melon thrips</name>
    <dbReference type="NCBI Taxonomy" id="161013"/>
    <lineage>
        <taxon>Eukaryota</taxon>
        <taxon>Metazoa</taxon>
        <taxon>Ecdysozoa</taxon>
        <taxon>Arthropoda</taxon>
        <taxon>Hexapoda</taxon>
        <taxon>Insecta</taxon>
        <taxon>Pterygota</taxon>
        <taxon>Neoptera</taxon>
        <taxon>Paraneoptera</taxon>
        <taxon>Thysanoptera</taxon>
        <taxon>Terebrantia</taxon>
        <taxon>Thripoidea</taxon>
        <taxon>Thripidae</taxon>
        <taxon>Thrips</taxon>
    </lineage>
</organism>
<evidence type="ECO:0000256" key="1">
    <source>
        <dbReference type="SAM" id="MobiDB-lite"/>
    </source>
</evidence>
<proteinExistence type="predicted"/>
<dbReference type="CDD" id="cd05380">
    <property type="entry name" value="CAP_euk"/>
    <property type="match status" value="2"/>
</dbReference>
<dbReference type="AlphaFoldDB" id="A0A6P8Z4D4"/>
<dbReference type="GeneID" id="117647349"/>
<accession>A0A6P8Z4D4</accession>
<dbReference type="KEGG" id="tpal:117647349"/>
<keyword evidence="2" id="KW-0732">Signal</keyword>
<feature type="signal peptide" evidence="2">
    <location>
        <begin position="1"/>
        <end position="23"/>
    </location>
</feature>
<dbReference type="Proteomes" id="UP000515158">
    <property type="component" value="Unplaced"/>
</dbReference>
<dbReference type="GO" id="GO:0005576">
    <property type="term" value="C:extracellular region"/>
    <property type="evidence" value="ECO:0007669"/>
    <property type="project" value="UniProtKB-SubCell"/>
</dbReference>
<feature type="non-terminal residue" evidence="5">
    <location>
        <position position="588"/>
    </location>
</feature>
<dbReference type="InterPro" id="IPR002413">
    <property type="entry name" value="V5_allergen-like"/>
</dbReference>
<dbReference type="RefSeq" id="XP_034244960.1">
    <property type="nucleotide sequence ID" value="XM_034389069.1"/>
</dbReference>
<dbReference type="SMART" id="SM00198">
    <property type="entry name" value="SCP"/>
    <property type="match status" value="2"/>
</dbReference>
<dbReference type="InterPro" id="IPR035940">
    <property type="entry name" value="CAP_sf"/>
</dbReference>
<evidence type="ECO:0000313" key="4">
    <source>
        <dbReference type="Proteomes" id="UP000515158"/>
    </source>
</evidence>
<dbReference type="PRINTS" id="PR00837">
    <property type="entry name" value="V5TPXLIKE"/>
</dbReference>
<feature type="domain" description="SCP" evidence="3">
    <location>
        <begin position="79"/>
        <end position="231"/>
    </location>
</feature>
<dbReference type="PRINTS" id="PR00838">
    <property type="entry name" value="V5ALLERGEN"/>
</dbReference>
<dbReference type="PROSITE" id="PS01010">
    <property type="entry name" value="CRISP_2"/>
    <property type="match status" value="2"/>
</dbReference>
<dbReference type="PANTHER" id="PTHR10334">
    <property type="entry name" value="CYSTEINE-RICH SECRETORY PROTEIN-RELATED"/>
    <property type="match status" value="1"/>
</dbReference>
<evidence type="ECO:0000259" key="3">
    <source>
        <dbReference type="SMART" id="SM00198"/>
    </source>
</evidence>
<dbReference type="InterPro" id="IPR001283">
    <property type="entry name" value="CRISP-related"/>
</dbReference>
<feature type="domain" description="SCP" evidence="3">
    <location>
        <begin position="378"/>
        <end position="532"/>
    </location>
</feature>